<dbReference type="CDD" id="cd16441">
    <property type="entry name" value="beta_Kdo_transferase_KpsS"/>
    <property type="match status" value="1"/>
</dbReference>
<sequence length="455" mass="51894">MGDKQRVILFLQGPPSFFAREWADELERRGARTLRINLCIGDWVYWRGRRTVSYRGPLKNWRSYLENFLRQHSVTDVVYYQDRFPYHAIANEVCATLKIPCYAYEFGYLRPDWITLERDGMGAYSRFPEDPARIRELARQLPKADRSIEYPHPFFNEAFGEVFYHLANFFFPWPYLRFDSDKVYNPLVEYLAMIPRLLMARRKDESANMLIEDVIEVAAGYFVVPLQLQSDYQLRYNAGFDHLSEAIDQVMASFARTAPKAQHLVFKVHPFDNGIEPWTAIVRRLARTHGLKRRVHVIDGGNLVTLLKSARGAVMVNSTTGLHALRLGCPVKILGIAIYDIAGLTAQGSLDQFWQNPTPPDPELLADFEKVLAATIQIKGNFYTREGRRAATVTATDRLLSGTINQPGALEPVAPRLKRAAAQGIPLRAEDQIASRGRRTKEASGPSLGELEHEH</sequence>
<dbReference type="GO" id="GO:0015774">
    <property type="term" value="P:polysaccharide transport"/>
    <property type="evidence" value="ECO:0007669"/>
    <property type="project" value="InterPro"/>
</dbReference>
<dbReference type="Proteomes" id="UP000185783">
    <property type="component" value="Unassembled WGS sequence"/>
</dbReference>
<comment type="caution">
    <text evidence="2">The sequence shown here is derived from an EMBL/GenBank/DDBJ whole genome shotgun (WGS) entry which is preliminary data.</text>
</comment>
<dbReference type="GO" id="GO:0000271">
    <property type="term" value="P:polysaccharide biosynthetic process"/>
    <property type="evidence" value="ECO:0007669"/>
    <property type="project" value="InterPro"/>
</dbReference>
<dbReference type="AlphaFoldDB" id="A0A1U7JEE8"/>
<gene>
    <name evidence="2" type="ORF">A3843_15445</name>
</gene>
<name>A0A1U7JEE8_9HYPH</name>
<keyword evidence="3" id="KW-1185">Reference proteome</keyword>
<evidence type="ECO:0000313" key="3">
    <source>
        <dbReference type="Proteomes" id="UP000185783"/>
    </source>
</evidence>
<accession>A0A1U7JEE8</accession>
<dbReference type="RefSeq" id="WP_051269594.1">
    <property type="nucleotide sequence ID" value="NZ_LVVZ01000022.1"/>
</dbReference>
<organism evidence="2 3">
    <name type="scientific">Pseudovibrio exalbescens</name>
    <dbReference type="NCBI Taxonomy" id="197461"/>
    <lineage>
        <taxon>Bacteria</taxon>
        <taxon>Pseudomonadati</taxon>
        <taxon>Pseudomonadota</taxon>
        <taxon>Alphaproteobacteria</taxon>
        <taxon>Hyphomicrobiales</taxon>
        <taxon>Stappiaceae</taxon>
        <taxon>Pseudovibrio</taxon>
    </lineage>
</organism>
<reference evidence="2 3" key="1">
    <citation type="submission" date="2016-03" db="EMBL/GenBank/DDBJ databases">
        <title>Genome sequence of Nesiotobacter sp. nov., a moderately halophilic alphaproteobacterium isolated from the Yellow Sea, China.</title>
        <authorList>
            <person name="Zhang G."/>
            <person name="Zhang R."/>
        </authorList>
    </citation>
    <scope>NUCLEOTIDE SEQUENCE [LARGE SCALE GENOMIC DNA]</scope>
    <source>
        <strain evidence="2 3">WB1-6</strain>
    </source>
</reference>
<feature type="region of interest" description="Disordered" evidence="1">
    <location>
        <begin position="428"/>
        <end position="455"/>
    </location>
</feature>
<evidence type="ECO:0000256" key="1">
    <source>
        <dbReference type="SAM" id="MobiDB-lite"/>
    </source>
</evidence>
<dbReference type="STRING" id="197461.A3843_15445"/>
<protein>
    <submittedName>
        <fullName evidence="2">Capsular biosynthesis protein</fullName>
    </submittedName>
</protein>
<evidence type="ECO:0000313" key="2">
    <source>
        <dbReference type="EMBL" id="OKL43113.1"/>
    </source>
</evidence>
<dbReference type="InterPro" id="IPR007833">
    <property type="entry name" value="Capsule_polysaccharide_synth"/>
</dbReference>
<dbReference type="Pfam" id="PF05159">
    <property type="entry name" value="Capsule_synth"/>
    <property type="match status" value="1"/>
</dbReference>
<proteinExistence type="predicted"/>
<dbReference type="EMBL" id="LVVZ01000022">
    <property type="protein sequence ID" value="OKL43113.1"/>
    <property type="molecule type" value="Genomic_DNA"/>
</dbReference>